<dbReference type="Pfam" id="PF01814">
    <property type="entry name" value="Hemerythrin"/>
    <property type="match status" value="1"/>
</dbReference>
<evidence type="ECO:0000313" key="3">
    <source>
        <dbReference type="Proteomes" id="UP001529491"/>
    </source>
</evidence>
<dbReference type="EMBL" id="CP136522">
    <property type="protein sequence ID" value="WOT04307.1"/>
    <property type="molecule type" value="Genomic_DNA"/>
</dbReference>
<protein>
    <submittedName>
        <fullName evidence="2">Hemerythrin domain-containing protein</fullName>
    </submittedName>
</protein>
<dbReference type="Gene3D" id="1.20.120.520">
    <property type="entry name" value="nmb1532 protein domain like"/>
    <property type="match status" value="1"/>
</dbReference>
<gene>
    <name evidence="2" type="ORF">RGE70_13360</name>
</gene>
<name>A0ABZ0JVJ3_9GAMM</name>
<accession>A0ABZ0JVJ3</accession>
<proteinExistence type="predicted"/>
<organism evidence="2 3">
    <name type="scientific">Shewanella youngdeokensis</name>
    <dbReference type="NCBI Taxonomy" id="2999068"/>
    <lineage>
        <taxon>Bacteria</taxon>
        <taxon>Pseudomonadati</taxon>
        <taxon>Pseudomonadota</taxon>
        <taxon>Gammaproteobacteria</taxon>
        <taxon>Alteromonadales</taxon>
        <taxon>Shewanellaceae</taxon>
        <taxon>Shewanella</taxon>
    </lineage>
</organism>
<evidence type="ECO:0000313" key="2">
    <source>
        <dbReference type="EMBL" id="WOT04307.1"/>
    </source>
</evidence>
<dbReference type="PANTHER" id="PTHR39966:SF1">
    <property type="entry name" value="HEMERYTHRIN-LIKE DOMAIN-CONTAINING PROTEIN"/>
    <property type="match status" value="1"/>
</dbReference>
<keyword evidence="3" id="KW-1185">Reference proteome</keyword>
<evidence type="ECO:0000259" key="1">
    <source>
        <dbReference type="Pfam" id="PF01814"/>
    </source>
</evidence>
<dbReference type="InterPro" id="IPR012312">
    <property type="entry name" value="Hemerythrin-like"/>
</dbReference>
<dbReference type="RefSeq" id="WP_310471935.1">
    <property type="nucleotide sequence ID" value="NZ_CP136522.1"/>
</dbReference>
<dbReference type="PANTHER" id="PTHR39966">
    <property type="entry name" value="BLL2471 PROTEIN-RELATED"/>
    <property type="match status" value="1"/>
</dbReference>
<feature type="domain" description="Hemerythrin-like" evidence="1">
    <location>
        <begin position="3"/>
        <end position="133"/>
    </location>
</feature>
<dbReference type="Proteomes" id="UP001529491">
    <property type="component" value="Chromosome"/>
</dbReference>
<sequence length="182" mass="21289">MLARLMKDHAHIAILLNILKAKRSKLVSGDLVNYNLVRDIVEYMQSYAEHSHHPLEEVISEFYWHKQGKAYINETLTFEHEKLANASVSLMATLNLILSDIVVPKENLVTDLESYVELQQSHMEFEEAKVFPKWSSLFTELDWKEIREMCRARIIDDPLFSENDSVLFEELKEYIEQAKMSA</sequence>
<reference evidence="2 3" key="1">
    <citation type="submission" date="2023-10" db="EMBL/GenBank/DDBJ databases">
        <title>Complete genome sequence of Shewanella sp. DAU334.</title>
        <authorList>
            <person name="Lee Y.-S."/>
            <person name="Jeong H.-R."/>
            <person name="Hwang E.-J."/>
            <person name="Choi Y.-L."/>
            <person name="Kim G.-D."/>
        </authorList>
    </citation>
    <scope>NUCLEOTIDE SEQUENCE [LARGE SCALE GENOMIC DNA]</scope>
    <source>
        <strain evidence="2 3">DAU334</strain>
    </source>
</reference>